<evidence type="ECO:0000313" key="2">
    <source>
        <dbReference type="EMBL" id="MFM9646333.1"/>
    </source>
</evidence>
<name>A0ABW9IGN5_STRGJ</name>
<evidence type="ECO:0000313" key="3">
    <source>
        <dbReference type="Proteomes" id="UP001631993"/>
    </source>
</evidence>
<keyword evidence="3" id="KW-1185">Reference proteome</keyword>
<dbReference type="Proteomes" id="UP001631993">
    <property type="component" value="Unassembled WGS sequence"/>
</dbReference>
<accession>A0ABW9IGN5</accession>
<protein>
    <submittedName>
        <fullName evidence="2">Uncharacterized protein</fullName>
    </submittedName>
</protein>
<comment type="caution">
    <text evidence="2">The sequence shown here is derived from an EMBL/GenBank/DDBJ whole genome shotgun (WGS) entry which is preliminary data.</text>
</comment>
<sequence>MLWVAVLLLPMLSVLLMVMDRVEDRLLAPAAPERARHRHAGRRRHLRLVRGTSGSPEPGADESGAGPRAA</sequence>
<evidence type="ECO:0000256" key="1">
    <source>
        <dbReference type="SAM" id="MobiDB-lite"/>
    </source>
</evidence>
<proteinExistence type="predicted"/>
<reference evidence="2 3" key="1">
    <citation type="submission" date="2024-12" db="EMBL/GenBank/DDBJ databases">
        <title>Forecasting of Potato common scab and diversities of Pathogenic streptomyces spp. in china.</title>
        <authorList>
            <person name="Handique U."/>
            <person name="Wu J."/>
        </authorList>
    </citation>
    <scope>NUCLEOTIDE SEQUENCE [LARGE SCALE GENOMIC DNA]</scope>
    <source>
        <strain evidence="2 3">ZRIMU1585</strain>
    </source>
</reference>
<dbReference type="EMBL" id="JBJVNE010000004">
    <property type="protein sequence ID" value="MFM9646333.1"/>
    <property type="molecule type" value="Genomic_DNA"/>
</dbReference>
<feature type="compositionally biased region" description="Basic residues" evidence="1">
    <location>
        <begin position="35"/>
        <end position="48"/>
    </location>
</feature>
<gene>
    <name evidence="2" type="ORF">ACKI1S_09315</name>
</gene>
<organism evidence="2 3">
    <name type="scientific">Streptomyces galilaeus</name>
    <dbReference type="NCBI Taxonomy" id="33899"/>
    <lineage>
        <taxon>Bacteria</taxon>
        <taxon>Bacillati</taxon>
        <taxon>Actinomycetota</taxon>
        <taxon>Actinomycetes</taxon>
        <taxon>Kitasatosporales</taxon>
        <taxon>Streptomycetaceae</taxon>
        <taxon>Streptomyces</taxon>
    </lineage>
</organism>
<dbReference type="RefSeq" id="WP_365280200.1">
    <property type="nucleotide sequence ID" value="NZ_JBJVMW010000003.1"/>
</dbReference>
<feature type="region of interest" description="Disordered" evidence="1">
    <location>
        <begin position="30"/>
        <end position="70"/>
    </location>
</feature>